<proteinExistence type="inferred from homology"/>
<evidence type="ECO:0000256" key="1">
    <source>
        <dbReference type="ARBA" id="ARBA00002249"/>
    </source>
</evidence>
<evidence type="ECO:0000256" key="6">
    <source>
        <dbReference type="ARBA" id="ARBA00022692"/>
    </source>
</evidence>
<gene>
    <name evidence="12" type="ORF">BN977_05857</name>
</gene>
<dbReference type="GO" id="GO:1903826">
    <property type="term" value="P:L-arginine transmembrane transport"/>
    <property type="evidence" value="ECO:0007669"/>
    <property type="project" value="InterPro"/>
</dbReference>
<accession>W9B8N2</accession>
<evidence type="ECO:0000256" key="10">
    <source>
        <dbReference type="NCBIfam" id="TIGR03810"/>
    </source>
</evidence>
<keyword evidence="8 11" id="KW-1133">Transmembrane helix</keyword>
<evidence type="ECO:0000313" key="13">
    <source>
        <dbReference type="Proteomes" id="UP000028870"/>
    </source>
</evidence>
<dbReference type="Gene3D" id="1.20.1740.10">
    <property type="entry name" value="Amino acid/polyamine transporter I"/>
    <property type="match status" value="1"/>
</dbReference>
<reference evidence="12" key="2">
    <citation type="submission" date="2014-03" db="EMBL/GenBank/DDBJ databases">
        <authorList>
            <person name="Urmite Genomes"/>
        </authorList>
    </citation>
    <scope>NUCLEOTIDE SEQUENCE</scope>
    <source>
        <strain evidence="12">DSM 44829</strain>
    </source>
</reference>
<evidence type="ECO:0000256" key="9">
    <source>
        <dbReference type="ARBA" id="ARBA00023136"/>
    </source>
</evidence>
<dbReference type="STRING" id="258533.BN977_05857"/>
<evidence type="ECO:0000256" key="2">
    <source>
        <dbReference type="ARBA" id="ARBA00004651"/>
    </source>
</evidence>
<feature type="transmembrane region" description="Helical" evidence="11">
    <location>
        <begin position="206"/>
        <end position="231"/>
    </location>
</feature>
<dbReference type="InterPro" id="IPR050367">
    <property type="entry name" value="APC_superfamily"/>
</dbReference>
<feature type="transmembrane region" description="Helical" evidence="11">
    <location>
        <begin position="507"/>
        <end position="526"/>
    </location>
</feature>
<evidence type="ECO:0000313" key="12">
    <source>
        <dbReference type="EMBL" id="CDO11016.1"/>
    </source>
</evidence>
<comment type="caution">
    <text evidence="12">The sequence shown here is derived from an EMBL/GenBank/DDBJ whole genome shotgun (WGS) entry which is preliminary data.</text>
</comment>
<dbReference type="GO" id="GO:0006527">
    <property type="term" value="P:L-arginine catabolic process"/>
    <property type="evidence" value="ECO:0007669"/>
    <property type="project" value="UniProtKB-UniRule"/>
</dbReference>
<feature type="transmembrane region" description="Helical" evidence="11">
    <location>
        <begin position="147"/>
        <end position="168"/>
    </location>
</feature>
<dbReference type="NCBIfam" id="TIGR03810">
    <property type="entry name" value="arg_ornith_anti"/>
    <property type="match status" value="1"/>
</dbReference>
<dbReference type="PANTHER" id="PTHR42770">
    <property type="entry name" value="AMINO ACID TRANSPORTER-RELATED"/>
    <property type="match status" value="1"/>
</dbReference>
<evidence type="ECO:0000256" key="3">
    <source>
        <dbReference type="ARBA" id="ARBA00008220"/>
    </source>
</evidence>
<name>W9B8N2_MYCCO</name>
<dbReference type="PANTHER" id="PTHR42770:SF4">
    <property type="entry name" value="ARGININE_ORNITHINE ANTIPORTER-RELATED"/>
    <property type="match status" value="1"/>
</dbReference>
<dbReference type="InterPro" id="IPR022461">
    <property type="entry name" value="Arg/Orn_antiprt_ArcD"/>
</dbReference>
<keyword evidence="6 11" id="KW-0812">Transmembrane</keyword>
<comment type="subcellular location">
    <subcellularLocation>
        <location evidence="2">Cell membrane</location>
        <topology evidence="2">Multi-pass membrane protein</topology>
    </subcellularLocation>
</comment>
<evidence type="ECO:0000256" key="7">
    <source>
        <dbReference type="ARBA" id="ARBA00022970"/>
    </source>
</evidence>
<dbReference type="eggNOG" id="COG0531">
    <property type="taxonomic scope" value="Bacteria"/>
</dbReference>
<keyword evidence="4" id="KW-0813">Transport</keyword>
<feature type="transmembrane region" description="Helical" evidence="11">
    <location>
        <begin position="292"/>
        <end position="316"/>
    </location>
</feature>
<dbReference type="Pfam" id="PF13520">
    <property type="entry name" value="AA_permease_2"/>
    <property type="match status" value="1"/>
</dbReference>
<dbReference type="GO" id="GO:0043858">
    <property type="term" value="F:arginine:ornithine antiporter activity"/>
    <property type="evidence" value="ECO:0007669"/>
    <property type="project" value="UniProtKB-UniRule"/>
</dbReference>
<comment type="similarity">
    <text evidence="3">Belongs to the amino acid-polyamine-organocation (APC) superfamily. Basic amino acid/polyamine antiporter (APA) (TC 2.A.3.2) family.</text>
</comment>
<keyword evidence="13" id="KW-1185">Reference proteome</keyword>
<dbReference type="Proteomes" id="UP000028870">
    <property type="component" value="Unassembled WGS sequence"/>
</dbReference>
<reference evidence="12" key="1">
    <citation type="submission" date="2014-03" db="EMBL/GenBank/DDBJ databases">
        <title>Draft Genome Sequence of Mycobacterium cosmeticum DSM 44829.</title>
        <authorList>
            <person name="Croce O."/>
            <person name="Robert C."/>
            <person name="Raoult D."/>
            <person name="Drancourt M."/>
        </authorList>
    </citation>
    <scope>NUCLEOTIDE SEQUENCE [LARGE SCALE GENOMIC DNA]</scope>
    <source>
        <strain evidence="12">DSM 44829</strain>
    </source>
</reference>
<keyword evidence="9 11" id="KW-0472">Membrane</keyword>
<dbReference type="NCBIfam" id="TIGR00905">
    <property type="entry name" value="2A0302"/>
    <property type="match status" value="1"/>
</dbReference>
<sequence>MSSGVCRSPWNDLDVPRQGLRVPKLKGPVALSGDGIRENNRFMATSSMSPPGETRAAGTKPGLTLTALTALVVGSMIGSGIFALPSQMAGSAAPGPLLIGWVITGAGMLMLAFVFQRLAERKPDVDGGVYGYARAGFGNYIGFTSAFGYWVSAWVGNVAYLVLLFATVGYFFDAFAGGVTTPAIIGASILLWVVHAMTLRGVKTAAIVNVMVTIAKVVPILTFIAIAAVGFKAGLFTADFWGTSTRIDGQSLGDTMSQVKNMMLVTVWVFIGIEGAAVYSQRAAARKDVGRATVLGFGVVLALLLLVNLLSYGLMTQAELAGLPDPSMAGVLRSQVGSWGAAFISIGLIISLLGALIAWVMLCAEIMRLPAKEGVLPKALARENAHGAPANALWLTNICVQILLLWTLANQSTYLNLILLATSLILLPYLWSAGYQVLLAVRGETYEDGHGRARDLIIGVLALVYAVWLVYAGGWKYLLVAAVFYLAGTALYIWARRENRLPLFTTAERAIVAIVGATAGVAVVLMSSGQLTVL</sequence>
<feature type="transmembrane region" description="Helical" evidence="11">
    <location>
        <begin position="174"/>
        <end position="194"/>
    </location>
</feature>
<feature type="transmembrane region" description="Helical" evidence="11">
    <location>
        <begin position="477"/>
        <end position="495"/>
    </location>
</feature>
<dbReference type="InterPro" id="IPR004754">
    <property type="entry name" value="Amino_acid_antiprt"/>
</dbReference>
<keyword evidence="5" id="KW-1003">Cell membrane</keyword>
<dbReference type="PIRSF" id="PIRSF006060">
    <property type="entry name" value="AA_transporter"/>
    <property type="match status" value="1"/>
</dbReference>
<evidence type="ECO:0000256" key="5">
    <source>
        <dbReference type="ARBA" id="ARBA00022475"/>
    </source>
</evidence>
<feature type="transmembrane region" description="Helical" evidence="11">
    <location>
        <begin position="63"/>
        <end position="84"/>
    </location>
</feature>
<protein>
    <recommendedName>
        <fullName evidence="10">Arginine-ornithine antiporter</fullName>
    </recommendedName>
</protein>
<dbReference type="GO" id="GO:0005886">
    <property type="term" value="C:plasma membrane"/>
    <property type="evidence" value="ECO:0007669"/>
    <property type="project" value="UniProtKB-SubCell"/>
</dbReference>
<evidence type="ECO:0000256" key="11">
    <source>
        <dbReference type="SAM" id="Phobius"/>
    </source>
</evidence>
<feature type="transmembrane region" description="Helical" evidence="11">
    <location>
        <begin position="453"/>
        <end position="471"/>
    </location>
</feature>
<feature type="transmembrane region" description="Helical" evidence="11">
    <location>
        <begin position="392"/>
        <end position="409"/>
    </location>
</feature>
<evidence type="ECO:0000256" key="8">
    <source>
        <dbReference type="ARBA" id="ARBA00022989"/>
    </source>
</evidence>
<feature type="transmembrane region" description="Helical" evidence="11">
    <location>
        <begin position="96"/>
        <end position="115"/>
    </location>
</feature>
<comment type="function">
    <text evidence="1">Probable amino-acid or metabolite transport protein.</text>
</comment>
<feature type="transmembrane region" description="Helical" evidence="11">
    <location>
        <begin position="415"/>
        <end position="441"/>
    </location>
</feature>
<feature type="transmembrane region" description="Helical" evidence="11">
    <location>
        <begin position="262"/>
        <end position="280"/>
    </location>
</feature>
<dbReference type="AlphaFoldDB" id="W9B8N2"/>
<dbReference type="EMBL" id="CCBB010000003">
    <property type="protein sequence ID" value="CDO11016.1"/>
    <property type="molecule type" value="Genomic_DNA"/>
</dbReference>
<keyword evidence="7" id="KW-0029">Amino-acid transport</keyword>
<feature type="transmembrane region" description="Helical" evidence="11">
    <location>
        <begin position="336"/>
        <end position="362"/>
    </location>
</feature>
<evidence type="ECO:0000256" key="4">
    <source>
        <dbReference type="ARBA" id="ARBA00022448"/>
    </source>
</evidence>
<organism evidence="12 13">
    <name type="scientific">Mycolicibacterium cosmeticum</name>
    <dbReference type="NCBI Taxonomy" id="258533"/>
    <lineage>
        <taxon>Bacteria</taxon>
        <taxon>Bacillati</taxon>
        <taxon>Actinomycetota</taxon>
        <taxon>Actinomycetes</taxon>
        <taxon>Mycobacteriales</taxon>
        <taxon>Mycobacteriaceae</taxon>
        <taxon>Mycolicibacterium</taxon>
    </lineage>
</organism>
<dbReference type="InterPro" id="IPR002293">
    <property type="entry name" value="AA/rel_permease1"/>
</dbReference>